<proteinExistence type="predicted"/>
<name>A0ABU4YHC4_9HYPH</name>
<comment type="caution">
    <text evidence="1">The sequence shown here is derived from an EMBL/GenBank/DDBJ whole genome shotgun (WGS) entry which is preliminary data.</text>
</comment>
<dbReference type="RefSeq" id="WP_320295728.1">
    <property type="nucleotide sequence ID" value="NZ_JAVIIU010000005.1"/>
</dbReference>
<organism evidence="1 2">
    <name type="scientific">Mesorhizobium humile</name>
    <dbReference type="NCBI Taxonomy" id="3072313"/>
    <lineage>
        <taxon>Bacteria</taxon>
        <taxon>Pseudomonadati</taxon>
        <taxon>Pseudomonadota</taxon>
        <taxon>Alphaproteobacteria</taxon>
        <taxon>Hyphomicrobiales</taxon>
        <taxon>Phyllobacteriaceae</taxon>
        <taxon>Mesorhizobium</taxon>
    </lineage>
</organism>
<gene>
    <name evidence="1" type="ORF">RFM52_14220</name>
</gene>
<evidence type="ECO:0000313" key="1">
    <source>
        <dbReference type="EMBL" id="MDX8486359.1"/>
    </source>
</evidence>
<evidence type="ECO:0000313" key="2">
    <source>
        <dbReference type="Proteomes" id="UP001280156"/>
    </source>
</evidence>
<protein>
    <submittedName>
        <fullName evidence="1">Uncharacterized protein</fullName>
    </submittedName>
</protein>
<dbReference type="EMBL" id="JAVIIV010000008">
    <property type="protein sequence ID" value="MDX8486359.1"/>
    <property type="molecule type" value="Genomic_DNA"/>
</dbReference>
<keyword evidence="2" id="KW-1185">Reference proteome</keyword>
<dbReference type="Proteomes" id="UP001280156">
    <property type="component" value="Unassembled WGS sequence"/>
</dbReference>
<sequence length="193" mass="21919">MEIGVSRAFRLNAVPVCVVFLSLLELSEPAIACATFHERDLNYFSNAQIVVRARMISYQPIFDPELQERRRQFREALSKNGNHQSADSLSDRSVDSARMKFEVKETISGFPRLGDWEAIWVNSTFEMADQWTGPENVIVGLRAAIDRHGAPIIEVIQQPCAPVMILEDTRDNRNAITNALRDQGRRHAGYVFQ</sequence>
<reference evidence="1 2" key="1">
    <citation type="submission" date="2023-08" db="EMBL/GenBank/DDBJ databases">
        <title>Implementing the SeqCode for naming new Mesorhizobium species isolated from Vachellia karroo root nodules.</title>
        <authorList>
            <person name="Van Lill M."/>
        </authorList>
    </citation>
    <scope>NUCLEOTIDE SEQUENCE [LARGE SCALE GENOMIC DNA]</scope>
    <source>
        <strain evidence="1 2">VK2B</strain>
    </source>
</reference>
<accession>A0ABU4YHC4</accession>